<feature type="region of interest" description="Disordered" evidence="1">
    <location>
        <begin position="43"/>
        <end position="69"/>
    </location>
</feature>
<gene>
    <name evidence="3" type="ORF">X975_04615</name>
</gene>
<dbReference type="PANTHER" id="PTHR35826">
    <property type="entry name" value="PROTEIN ATP6V1FNB-LIKE"/>
    <property type="match status" value="1"/>
</dbReference>
<dbReference type="OrthoDB" id="410807at2759"/>
<dbReference type="PANTHER" id="PTHR35826:SF5">
    <property type="entry name" value="GENE 45521-RELATED"/>
    <property type="match status" value="1"/>
</dbReference>
<accession>A0A087T8G9</accession>
<name>A0A087T8G9_STEMI</name>
<protein>
    <recommendedName>
        <fullName evidence="2">Sperm microtubule inner protein 1 C-terminal domain-containing protein</fullName>
    </recommendedName>
</protein>
<organism evidence="3 4">
    <name type="scientific">Stegodyphus mimosarum</name>
    <name type="common">African social velvet spider</name>
    <dbReference type="NCBI Taxonomy" id="407821"/>
    <lineage>
        <taxon>Eukaryota</taxon>
        <taxon>Metazoa</taxon>
        <taxon>Ecdysozoa</taxon>
        <taxon>Arthropoda</taxon>
        <taxon>Chelicerata</taxon>
        <taxon>Arachnida</taxon>
        <taxon>Araneae</taxon>
        <taxon>Araneomorphae</taxon>
        <taxon>Entelegynae</taxon>
        <taxon>Eresoidea</taxon>
        <taxon>Eresidae</taxon>
        <taxon>Stegodyphus</taxon>
    </lineage>
</organism>
<keyword evidence="4" id="KW-1185">Reference proteome</keyword>
<sequence>MTYGALSERSGGVNWDEDPRDDEEDKEDVCLYQPMCIRKMPTREERAWPTSTTSVSRTIPRVTQPPNVMKPVPLESKRYIYQGLSHDGEGRALYLKHRYELSPDEKFHFPICSSWEYGWNYARNIPSNCPRHGSL</sequence>
<reference evidence="3 4" key="1">
    <citation type="submission" date="2013-11" db="EMBL/GenBank/DDBJ databases">
        <title>Genome sequencing of Stegodyphus mimosarum.</title>
        <authorList>
            <person name="Bechsgaard J."/>
        </authorList>
    </citation>
    <scope>NUCLEOTIDE SEQUENCE [LARGE SCALE GENOMIC DNA]</scope>
</reference>
<evidence type="ECO:0000259" key="2">
    <source>
        <dbReference type="Pfam" id="PF22589"/>
    </source>
</evidence>
<dbReference type="EMBL" id="KK113941">
    <property type="protein sequence ID" value="KFM61408.1"/>
    <property type="molecule type" value="Genomic_DNA"/>
</dbReference>
<feature type="non-terminal residue" evidence="3">
    <location>
        <position position="135"/>
    </location>
</feature>
<proteinExistence type="predicted"/>
<evidence type="ECO:0000313" key="4">
    <source>
        <dbReference type="Proteomes" id="UP000054359"/>
    </source>
</evidence>
<dbReference type="AlphaFoldDB" id="A0A087T8G9"/>
<evidence type="ECO:0000256" key="1">
    <source>
        <dbReference type="SAM" id="MobiDB-lite"/>
    </source>
</evidence>
<feature type="compositionally biased region" description="Acidic residues" evidence="1">
    <location>
        <begin position="15"/>
        <end position="27"/>
    </location>
</feature>
<dbReference type="Proteomes" id="UP000054359">
    <property type="component" value="Unassembled WGS sequence"/>
</dbReference>
<dbReference type="InterPro" id="IPR054323">
    <property type="entry name" value="SPMIP1_C"/>
</dbReference>
<feature type="domain" description="Sperm microtubule inner protein 1 C-terminal" evidence="2">
    <location>
        <begin position="48"/>
        <end position="125"/>
    </location>
</feature>
<dbReference type="Pfam" id="PF22589">
    <property type="entry name" value="SPMIP1"/>
    <property type="match status" value="1"/>
</dbReference>
<evidence type="ECO:0000313" key="3">
    <source>
        <dbReference type="EMBL" id="KFM61408.1"/>
    </source>
</evidence>
<feature type="region of interest" description="Disordered" evidence="1">
    <location>
        <begin position="1"/>
        <end position="27"/>
    </location>
</feature>
<dbReference type="OMA" id="WEYGWDY"/>